<feature type="compositionally biased region" description="Acidic residues" evidence="1">
    <location>
        <begin position="17"/>
        <end position="27"/>
    </location>
</feature>
<sequence length="430" mass="47974">MDAFGSSPLNEPLLAGTDDDSDGDEEFRDAHSSASSIVSSVSKQQPPQQQLFSNLSTPAAAAAHHDSATSYYGTASKLATGSLFPNTQGLVDTIPSTDEKPCLIFSDNDIYCAIAHICLLEKEVYNMVNNNNIIWNNGGDVDDHELPLHPKLFSVVHACKPLINHEDAGMRILKKLSKGSANNTEIPVLLHENNILRETSELERNRNGLPGLLLPRFIEESIGAKHILSGSDGTGVTSYNMNLFIQRHATLPNLFNSLLTSPSPTRRIELSTKLLALLKVINSDLQLFSSGPYLCGDQFTLADIYICPVIERIVVVLSTYRNFWIPPSLTHLIHWYEVMCGRPAVRVATADRTEESMRTYCYEKESRNEYLLEVYECYALHEEEQFQQLNDDVGRAGVNVYRELSEEVEDRERMAICERGKSSCEQCVIS</sequence>
<dbReference type="InterPro" id="IPR050983">
    <property type="entry name" value="GST_Omega/HSP26"/>
</dbReference>
<feature type="region of interest" description="Disordered" evidence="1">
    <location>
        <begin position="1"/>
        <end position="58"/>
    </location>
</feature>
<protein>
    <recommendedName>
        <fullName evidence="2">GST C-terminal domain-containing protein</fullName>
    </recommendedName>
</protein>
<dbReference type="AlphaFoldDB" id="A0A7S2PYT7"/>
<dbReference type="SUPFAM" id="SSF47616">
    <property type="entry name" value="GST C-terminal domain-like"/>
    <property type="match status" value="1"/>
</dbReference>
<name>A0A7S2PYT7_9STRA</name>
<dbReference type="PANTHER" id="PTHR43968:SF6">
    <property type="entry name" value="GLUTATHIONE S-TRANSFERASE OMEGA"/>
    <property type="match status" value="1"/>
</dbReference>
<evidence type="ECO:0000313" key="3">
    <source>
        <dbReference type="EMBL" id="CAD9627385.1"/>
    </source>
</evidence>
<proteinExistence type="predicted"/>
<evidence type="ECO:0000256" key="1">
    <source>
        <dbReference type="SAM" id="MobiDB-lite"/>
    </source>
</evidence>
<accession>A0A7S2PYT7</accession>
<feature type="domain" description="GST C-terminal" evidence="2">
    <location>
        <begin position="234"/>
        <end position="360"/>
    </location>
</feature>
<dbReference type="Gene3D" id="1.20.1050.10">
    <property type="match status" value="1"/>
</dbReference>
<dbReference type="FunFam" id="1.20.1050.10:FF:000192">
    <property type="entry name" value="Uncharacterized protein"/>
    <property type="match status" value="1"/>
</dbReference>
<reference evidence="3" key="1">
    <citation type="submission" date="2021-01" db="EMBL/GenBank/DDBJ databases">
        <authorList>
            <person name="Corre E."/>
            <person name="Pelletier E."/>
            <person name="Niang G."/>
            <person name="Scheremetjew M."/>
            <person name="Finn R."/>
            <person name="Kale V."/>
            <person name="Holt S."/>
            <person name="Cochrane G."/>
            <person name="Meng A."/>
            <person name="Brown T."/>
            <person name="Cohen L."/>
        </authorList>
    </citation>
    <scope>NUCLEOTIDE SEQUENCE</scope>
    <source>
        <strain evidence="3">SM1012Den-03</strain>
    </source>
</reference>
<dbReference type="InterPro" id="IPR004046">
    <property type="entry name" value="GST_C"/>
</dbReference>
<evidence type="ECO:0000259" key="2">
    <source>
        <dbReference type="PROSITE" id="PS50405"/>
    </source>
</evidence>
<dbReference type="EMBL" id="HBGZ01029903">
    <property type="protein sequence ID" value="CAD9627385.1"/>
    <property type="molecule type" value="Transcribed_RNA"/>
</dbReference>
<organism evidence="3">
    <name type="scientific">Skeletonema marinoi</name>
    <dbReference type="NCBI Taxonomy" id="267567"/>
    <lineage>
        <taxon>Eukaryota</taxon>
        <taxon>Sar</taxon>
        <taxon>Stramenopiles</taxon>
        <taxon>Ochrophyta</taxon>
        <taxon>Bacillariophyta</taxon>
        <taxon>Coscinodiscophyceae</taxon>
        <taxon>Thalassiosirophycidae</taxon>
        <taxon>Thalassiosirales</taxon>
        <taxon>Skeletonemataceae</taxon>
        <taxon>Skeletonema</taxon>
        <taxon>Skeletonema marinoi-dohrnii complex</taxon>
    </lineage>
</organism>
<dbReference type="InterPro" id="IPR010987">
    <property type="entry name" value="Glutathione-S-Trfase_C-like"/>
</dbReference>
<dbReference type="PANTHER" id="PTHR43968">
    <property type="match status" value="1"/>
</dbReference>
<dbReference type="Pfam" id="PF00043">
    <property type="entry name" value="GST_C"/>
    <property type="match status" value="1"/>
</dbReference>
<dbReference type="GO" id="GO:0005737">
    <property type="term" value="C:cytoplasm"/>
    <property type="evidence" value="ECO:0007669"/>
    <property type="project" value="TreeGrafter"/>
</dbReference>
<dbReference type="InterPro" id="IPR036282">
    <property type="entry name" value="Glutathione-S-Trfase_C_sf"/>
</dbReference>
<feature type="compositionally biased region" description="Low complexity" evidence="1">
    <location>
        <begin position="32"/>
        <end position="58"/>
    </location>
</feature>
<dbReference type="PROSITE" id="PS50405">
    <property type="entry name" value="GST_CTER"/>
    <property type="match status" value="1"/>
</dbReference>
<gene>
    <name evidence="3" type="ORF">SMAR0320_LOCUS21295</name>
</gene>